<dbReference type="eggNOG" id="COG0726">
    <property type="taxonomic scope" value="Bacteria"/>
</dbReference>
<dbReference type="AlphaFoldDB" id="A0A0T6LP07"/>
<dbReference type="PANTHER" id="PTHR34216">
    <property type="match status" value="1"/>
</dbReference>
<dbReference type="InterPro" id="IPR002509">
    <property type="entry name" value="NODB_dom"/>
</dbReference>
<dbReference type="GO" id="GO:0005975">
    <property type="term" value="P:carbohydrate metabolic process"/>
    <property type="evidence" value="ECO:0007669"/>
    <property type="project" value="InterPro"/>
</dbReference>
<dbReference type="RefSeq" id="WP_018386660.1">
    <property type="nucleotide sequence ID" value="NZ_LLZU01000035.1"/>
</dbReference>
<evidence type="ECO:0000256" key="1">
    <source>
        <dbReference type="ARBA" id="ARBA00004613"/>
    </source>
</evidence>
<name>A0A0T6LP07_WENVI</name>
<dbReference type="PANTHER" id="PTHR34216:SF3">
    <property type="entry name" value="POLY-BETA-1,6-N-ACETYL-D-GLUCOSAMINE N-DEACETYLASE"/>
    <property type="match status" value="1"/>
</dbReference>
<evidence type="ECO:0000313" key="5">
    <source>
        <dbReference type="Proteomes" id="UP000050867"/>
    </source>
</evidence>
<protein>
    <recommendedName>
        <fullName evidence="3">NodB homology domain-containing protein</fullName>
    </recommendedName>
</protein>
<keyword evidence="2" id="KW-0732">Signal</keyword>
<comment type="caution">
    <text evidence="4">The sequence shown here is derived from an EMBL/GenBank/DDBJ whole genome shotgun (WGS) entry which is preliminary data.</text>
</comment>
<keyword evidence="5" id="KW-1185">Reference proteome</keyword>
<gene>
    <name evidence="4" type="ORF">AQ490_05585</name>
</gene>
<evidence type="ECO:0000259" key="3">
    <source>
        <dbReference type="Pfam" id="PF01522"/>
    </source>
</evidence>
<sequence>MSAVAAPAARGLLLTFDDRHVREWDAVRPLLREYDARVTFFVCEPDRLDRDERRLLRGLADDGHSIGCHGLRHRRAPGFIAEHGERAYLEQEVLPCLAELRALGCRADSFAYPNSDRDERSDRLLLTLFSRLRAGAPGAGRADPALADALHVPGEEIASRRVLPSTSADTGRGAALHGSDLSGIEASLTRASRQGGFVTLYVHCVSDGHPHANYVTPDHLRRLLGRAAAVDLPRLGFDDLPPTSKDCATDA</sequence>
<comment type="subcellular location">
    <subcellularLocation>
        <location evidence="1">Secreted</location>
    </subcellularLocation>
</comment>
<dbReference type="Proteomes" id="UP000050867">
    <property type="component" value="Unassembled WGS sequence"/>
</dbReference>
<evidence type="ECO:0000313" key="4">
    <source>
        <dbReference type="EMBL" id="KRV47834.1"/>
    </source>
</evidence>
<organism evidence="4 5">
    <name type="scientific">Wenjunlia vitaminophila</name>
    <name type="common">Streptomyces vitaminophilus</name>
    <dbReference type="NCBI Taxonomy" id="76728"/>
    <lineage>
        <taxon>Bacteria</taxon>
        <taxon>Bacillati</taxon>
        <taxon>Actinomycetota</taxon>
        <taxon>Actinomycetes</taxon>
        <taxon>Kitasatosporales</taxon>
        <taxon>Streptomycetaceae</taxon>
        <taxon>Wenjunlia</taxon>
    </lineage>
</organism>
<evidence type="ECO:0000256" key="2">
    <source>
        <dbReference type="ARBA" id="ARBA00022729"/>
    </source>
</evidence>
<feature type="domain" description="NodB homology" evidence="3">
    <location>
        <begin position="10"/>
        <end position="121"/>
    </location>
</feature>
<dbReference type="OrthoDB" id="2973014at2"/>
<dbReference type="STRING" id="76728.AQ490_05585"/>
<dbReference type="GO" id="GO:0005576">
    <property type="term" value="C:extracellular region"/>
    <property type="evidence" value="ECO:0007669"/>
    <property type="project" value="UniProtKB-SubCell"/>
</dbReference>
<dbReference type="InterPro" id="IPR051398">
    <property type="entry name" value="Polysacch_Deacetylase"/>
</dbReference>
<reference evidence="4 5" key="1">
    <citation type="submission" date="2015-10" db="EMBL/GenBank/DDBJ databases">
        <title>Draft genome sequence of pyrrolomycin-producing Streptomyces vitaminophilus.</title>
        <authorList>
            <person name="Graham D.E."/>
            <person name="Mahan K.M."/>
            <person name="Klingeman D.M."/>
            <person name="Hettich R.L."/>
            <person name="Parry R.J."/>
        </authorList>
    </citation>
    <scope>NUCLEOTIDE SEQUENCE [LARGE SCALE GENOMIC DNA]</scope>
    <source>
        <strain evidence="4 5">ATCC 31673</strain>
    </source>
</reference>
<proteinExistence type="predicted"/>
<dbReference type="Gene3D" id="3.20.20.370">
    <property type="entry name" value="Glycoside hydrolase/deacetylase"/>
    <property type="match status" value="1"/>
</dbReference>
<dbReference type="SUPFAM" id="SSF88713">
    <property type="entry name" value="Glycoside hydrolase/deacetylase"/>
    <property type="match status" value="1"/>
</dbReference>
<dbReference type="InterPro" id="IPR011330">
    <property type="entry name" value="Glyco_hydro/deAcase_b/a-brl"/>
</dbReference>
<accession>A0A0T6LP07</accession>
<dbReference type="GO" id="GO:0016810">
    <property type="term" value="F:hydrolase activity, acting on carbon-nitrogen (but not peptide) bonds"/>
    <property type="evidence" value="ECO:0007669"/>
    <property type="project" value="InterPro"/>
</dbReference>
<dbReference type="EMBL" id="LLZU01000035">
    <property type="protein sequence ID" value="KRV47834.1"/>
    <property type="molecule type" value="Genomic_DNA"/>
</dbReference>
<dbReference type="Pfam" id="PF01522">
    <property type="entry name" value="Polysacc_deac_1"/>
    <property type="match status" value="1"/>
</dbReference>